<evidence type="ECO:0000256" key="7">
    <source>
        <dbReference type="ARBA" id="ARBA00022946"/>
    </source>
</evidence>
<comment type="similarity">
    <text evidence="2">Belongs to the mitochondrion-specific ribosomal protein mS39 family.</text>
</comment>
<organism evidence="13 14">
    <name type="scientific">Patella caerulea</name>
    <name type="common">Rayed Mediterranean limpet</name>
    <dbReference type="NCBI Taxonomy" id="87958"/>
    <lineage>
        <taxon>Eukaryota</taxon>
        <taxon>Metazoa</taxon>
        <taxon>Spiralia</taxon>
        <taxon>Lophotrochozoa</taxon>
        <taxon>Mollusca</taxon>
        <taxon>Gastropoda</taxon>
        <taxon>Patellogastropoda</taxon>
        <taxon>Patelloidea</taxon>
        <taxon>Patellidae</taxon>
        <taxon>Patella</taxon>
    </lineage>
</organism>
<comment type="caution">
    <text evidence="13">The sequence shown here is derived from an EMBL/GenBank/DDBJ whole genome shotgun (WGS) entry which is preliminary data.</text>
</comment>
<dbReference type="GO" id="GO:0005739">
    <property type="term" value="C:mitochondrion"/>
    <property type="evidence" value="ECO:0007669"/>
    <property type="project" value="UniProtKB-SubCell"/>
</dbReference>
<evidence type="ECO:0000313" key="13">
    <source>
        <dbReference type="EMBL" id="KAK6174535.1"/>
    </source>
</evidence>
<evidence type="ECO:0000256" key="11">
    <source>
        <dbReference type="ARBA" id="ARBA00035134"/>
    </source>
</evidence>
<evidence type="ECO:0000256" key="6">
    <source>
        <dbReference type="ARBA" id="ARBA00022884"/>
    </source>
</evidence>
<keyword evidence="3" id="KW-0699">rRNA-binding</keyword>
<keyword evidence="14" id="KW-1185">Reference proteome</keyword>
<dbReference type="Gene3D" id="1.25.40.10">
    <property type="entry name" value="Tetratricopeptide repeat domain"/>
    <property type="match status" value="3"/>
</dbReference>
<evidence type="ECO:0000256" key="1">
    <source>
        <dbReference type="ARBA" id="ARBA00004173"/>
    </source>
</evidence>
<keyword evidence="8" id="KW-0689">Ribosomal protein</keyword>
<name>A0AAN8JCY8_PATCE</name>
<keyword evidence="5" id="KW-0810">Translation regulation</keyword>
<dbReference type="PANTHER" id="PTHR16276:SF1">
    <property type="entry name" value="SMALL RIBOSOMAL SUBUNIT PROTEIN MS39"/>
    <property type="match status" value="1"/>
</dbReference>
<dbReference type="EMBL" id="JAZGQO010000011">
    <property type="protein sequence ID" value="KAK6174535.1"/>
    <property type="molecule type" value="Genomic_DNA"/>
</dbReference>
<dbReference type="GO" id="GO:0043024">
    <property type="term" value="F:ribosomal small subunit binding"/>
    <property type="evidence" value="ECO:0007669"/>
    <property type="project" value="InterPro"/>
</dbReference>
<dbReference type="InterPro" id="IPR002885">
    <property type="entry name" value="PPR_rpt"/>
</dbReference>
<evidence type="ECO:0000256" key="2">
    <source>
        <dbReference type="ARBA" id="ARBA00008551"/>
    </source>
</evidence>
<sequence length="660" mass="75742">MATSMKSIRKVILWNLSKKSRHFSTSQSHCNRHETEQLKRETPKLSGSTSEIVIPNRIPRGPTSILKALASTVERDPNAPAYYLVDDPYLYPTGFIPKKNYALSKAAGKRAAKHIVEQHPEFFQNDTSHPKVEAFMPPKTEYQTTGANEEALKERIEMRRVKDAIALYTEIKLEEMEVSEETLLDLLDLLCVYNNKDPPEELYGEETIYLSKHNRKAAKTWEDFTAAEKLFEDLPRKSARAYNTIVTGMAKGLASENAMSKYNEMLENRIPVDLETFHHLIEYGTMTADSHKEKWSLVTAMLHELKNQGLQPTLETFRCVLSALGSMASHQNSTHYVMKTLAEMKKLGIEPSLSCFANVLDVFYNKPNDRSDMLKKVVDYIWEKKVPINGSDDLHFFFLAMMKNSRTLKDVEIATKLEVLARKHDVISGPVQYVSVFYSLYFKLLCMYDTIEHVMEVYNQIVPHIWMLNTEEYEELFKAVELYEGYQYIPQIWSDMQFDLMKLNDIVNLVISSMAKVKHEEQLQNQFCDIAESLISRWISDQQFISTMRRPSRYLSLMLTATGMGDLITISCNGNRFNQAWLIFSTMKDNPNSFEGVPSGPAFTSLVELCIQNNKPEQAIDVVVYMCEHGLPDGKTSIEKIQTQMSLTDGQKEYLGRLVN</sequence>
<evidence type="ECO:0000256" key="5">
    <source>
        <dbReference type="ARBA" id="ARBA00022845"/>
    </source>
</evidence>
<keyword evidence="10" id="KW-0687">Ribonucleoprotein</keyword>
<evidence type="ECO:0000256" key="3">
    <source>
        <dbReference type="ARBA" id="ARBA00022730"/>
    </source>
</evidence>
<keyword evidence="9" id="KW-0496">Mitochondrion</keyword>
<dbReference type="GO" id="GO:1990904">
    <property type="term" value="C:ribonucleoprotein complex"/>
    <property type="evidence" value="ECO:0007669"/>
    <property type="project" value="UniProtKB-KW"/>
</dbReference>
<gene>
    <name evidence="13" type="ORF">SNE40_017792</name>
</gene>
<accession>A0AAN8JCY8</accession>
<comment type="subcellular location">
    <subcellularLocation>
        <location evidence="1">Mitochondrion</location>
    </subcellularLocation>
</comment>
<feature type="compositionally biased region" description="Basic and acidic residues" evidence="12">
    <location>
        <begin position="31"/>
        <end position="43"/>
    </location>
</feature>
<dbReference type="Proteomes" id="UP001347796">
    <property type="component" value="Unassembled WGS sequence"/>
</dbReference>
<evidence type="ECO:0000256" key="4">
    <source>
        <dbReference type="ARBA" id="ARBA00022737"/>
    </source>
</evidence>
<dbReference type="GO" id="GO:0006417">
    <property type="term" value="P:regulation of translation"/>
    <property type="evidence" value="ECO:0007669"/>
    <property type="project" value="UniProtKB-KW"/>
</dbReference>
<dbReference type="GO" id="GO:0019843">
    <property type="term" value="F:rRNA binding"/>
    <property type="evidence" value="ECO:0007669"/>
    <property type="project" value="UniProtKB-KW"/>
</dbReference>
<reference evidence="13 14" key="1">
    <citation type="submission" date="2024-01" db="EMBL/GenBank/DDBJ databases">
        <title>The genome of the rayed Mediterranean limpet Patella caerulea (Linnaeus, 1758).</title>
        <authorList>
            <person name="Anh-Thu Weber A."/>
            <person name="Halstead-Nussloch G."/>
        </authorList>
    </citation>
    <scope>NUCLEOTIDE SEQUENCE [LARGE SCALE GENOMIC DNA]</scope>
    <source>
        <strain evidence="13">AATW-2023a</strain>
        <tissue evidence="13">Whole specimen</tissue>
    </source>
</reference>
<feature type="region of interest" description="Disordered" evidence="12">
    <location>
        <begin position="24"/>
        <end position="49"/>
    </location>
</feature>
<dbReference type="GO" id="GO:0005840">
    <property type="term" value="C:ribosome"/>
    <property type="evidence" value="ECO:0007669"/>
    <property type="project" value="UniProtKB-KW"/>
</dbReference>
<dbReference type="AlphaFoldDB" id="A0AAN8JCY8"/>
<dbReference type="Pfam" id="PF01535">
    <property type="entry name" value="PPR"/>
    <property type="match status" value="1"/>
</dbReference>
<dbReference type="InterPro" id="IPR037387">
    <property type="entry name" value="PTCD3"/>
</dbReference>
<dbReference type="Pfam" id="PF22330">
    <property type="entry name" value="Rib_mS39_PPR"/>
    <property type="match status" value="1"/>
</dbReference>
<keyword evidence="7" id="KW-0809">Transit peptide</keyword>
<keyword evidence="4" id="KW-0677">Repeat</keyword>
<dbReference type="InterPro" id="IPR011990">
    <property type="entry name" value="TPR-like_helical_dom_sf"/>
</dbReference>
<dbReference type="GO" id="GO:0032543">
    <property type="term" value="P:mitochondrial translation"/>
    <property type="evidence" value="ECO:0007669"/>
    <property type="project" value="InterPro"/>
</dbReference>
<evidence type="ECO:0000256" key="8">
    <source>
        <dbReference type="ARBA" id="ARBA00022980"/>
    </source>
</evidence>
<protein>
    <recommendedName>
        <fullName evidence="11">Small ribosomal subunit protein mS39</fullName>
    </recommendedName>
</protein>
<evidence type="ECO:0000256" key="9">
    <source>
        <dbReference type="ARBA" id="ARBA00023128"/>
    </source>
</evidence>
<dbReference type="PANTHER" id="PTHR16276">
    <property type="entry name" value="PENTATRICOPEPTIDE REPEAT DOMAIN-CONTAINING PROTEIN 3"/>
    <property type="match status" value="1"/>
</dbReference>
<keyword evidence="6" id="KW-0694">RNA-binding</keyword>
<proteinExistence type="inferred from homology"/>
<evidence type="ECO:0000256" key="10">
    <source>
        <dbReference type="ARBA" id="ARBA00023274"/>
    </source>
</evidence>
<evidence type="ECO:0000313" key="14">
    <source>
        <dbReference type="Proteomes" id="UP001347796"/>
    </source>
</evidence>
<dbReference type="InterPro" id="IPR055063">
    <property type="entry name" value="Rib_mS39_PPR"/>
</dbReference>
<evidence type="ECO:0000256" key="12">
    <source>
        <dbReference type="SAM" id="MobiDB-lite"/>
    </source>
</evidence>